<sequence length="298" mass="31761">MNSTTMRRAGLSIAVAAALTGVAACGSGGGEGEGEGKDKDKGSVALSPVAALRTIEDKTDDADSAKIEGKTVMGSKMSMDMTGSMKWSDGITGNMTATLTGGTQARQMEQMGQSKIDYRYLKNGFYANMGDKFAAQAGGGKHWIEYDYATLAEISGAAGDAFKDQMQNSTPNQSVKMLLASGDVKRVGEETVRGTKTTHYSGTVDAADFTGKNTDLDAEQMEELRKQFKQVGLSKQTIDIWVDGDDLLVKKAEKGEMADGEFSQTAYYSDYGTPVSVEKPAASDTMSFKDLMNQQPQA</sequence>
<organism evidence="2 3">
    <name type="scientific">Streptomyces longisporoflavus</name>
    <dbReference type="NCBI Taxonomy" id="28044"/>
    <lineage>
        <taxon>Bacteria</taxon>
        <taxon>Bacillati</taxon>
        <taxon>Actinomycetota</taxon>
        <taxon>Actinomycetes</taxon>
        <taxon>Kitasatosporales</taxon>
        <taxon>Streptomycetaceae</taxon>
        <taxon>Streptomyces</taxon>
    </lineage>
</organism>
<dbReference type="EMBL" id="JBIRGQ010000004">
    <property type="protein sequence ID" value="MFH8547520.1"/>
    <property type="molecule type" value="Genomic_DNA"/>
</dbReference>
<keyword evidence="1" id="KW-0732">Signal</keyword>
<dbReference type="Gene3D" id="2.50.20.20">
    <property type="match status" value="1"/>
</dbReference>
<dbReference type="SUPFAM" id="SSF89392">
    <property type="entry name" value="Prokaryotic lipoproteins and lipoprotein localization factors"/>
    <property type="match status" value="1"/>
</dbReference>
<comment type="caution">
    <text evidence="2">The sequence shown here is derived from an EMBL/GenBank/DDBJ whole genome shotgun (WGS) entry which is preliminary data.</text>
</comment>
<proteinExistence type="predicted"/>
<evidence type="ECO:0008006" key="4">
    <source>
        <dbReference type="Google" id="ProtNLM"/>
    </source>
</evidence>
<evidence type="ECO:0000313" key="2">
    <source>
        <dbReference type="EMBL" id="MFH8547520.1"/>
    </source>
</evidence>
<evidence type="ECO:0000313" key="3">
    <source>
        <dbReference type="Proteomes" id="UP001610818"/>
    </source>
</evidence>
<gene>
    <name evidence="2" type="ORF">ACH4F9_21195</name>
</gene>
<dbReference type="Proteomes" id="UP001610818">
    <property type="component" value="Unassembled WGS sequence"/>
</dbReference>
<reference evidence="2 3" key="1">
    <citation type="submission" date="2024-10" db="EMBL/GenBank/DDBJ databases">
        <title>The Natural Products Discovery Center: Release of the First 8490 Sequenced Strains for Exploring Actinobacteria Biosynthetic Diversity.</title>
        <authorList>
            <person name="Kalkreuter E."/>
            <person name="Kautsar S.A."/>
            <person name="Yang D."/>
            <person name="Bader C.D."/>
            <person name="Teijaro C.N."/>
            <person name="Fluegel L."/>
            <person name="Davis C.M."/>
            <person name="Simpson J.R."/>
            <person name="Lauterbach L."/>
            <person name="Steele A.D."/>
            <person name="Gui C."/>
            <person name="Meng S."/>
            <person name="Li G."/>
            <person name="Viehrig K."/>
            <person name="Ye F."/>
            <person name="Su P."/>
            <person name="Kiefer A.F."/>
            <person name="Nichols A."/>
            <person name="Cepeda A.J."/>
            <person name="Yan W."/>
            <person name="Fan B."/>
            <person name="Jiang Y."/>
            <person name="Adhikari A."/>
            <person name="Zheng C.-J."/>
            <person name="Schuster L."/>
            <person name="Cowan T.M."/>
            <person name="Smanski M.J."/>
            <person name="Chevrette M.G."/>
            <person name="De Carvalho L.P.S."/>
            <person name="Shen B."/>
        </authorList>
    </citation>
    <scope>NUCLEOTIDE SEQUENCE [LARGE SCALE GENOMIC DNA]</scope>
    <source>
        <strain evidence="2 3">NPDC017990</strain>
    </source>
</reference>
<dbReference type="RefSeq" id="WP_397713716.1">
    <property type="nucleotide sequence ID" value="NZ_JBIRGN010000004.1"/>
</dbReference>
<accession>A0ABW7QT42</accession>
<keyword evidence="3" id="KW-1185">Reference proteome</keyword>
<dbReference type="InterPro" id="IPR029046">
    <property type="entry name" value="LolA/LolB/LppX"/>
</dbReference>
<name>A0ABW7QT42_9ACTN</name>
<protein>
    <recommendedName>
        <fullName evidence="4">Lipoprotein</fullName>
    </recommendedName>
</protein>
<evidence type="ECO:0000256" key="1">
    <source>
        <dbReference type="SAM" id="SignalP"/>
    </source>
</evidence>
<dbReference type="PROSITE" id="PS51257">
    <property type="entry name" value="PROKAR_LIPOPROTEIN"/>
    <property type="match status" value="1"/>
</dbReference>
<feature type="signal peptide" evidence="1">
    <location>
        <begin position="1"/>
        <end position="23"/>
    </location>
</feature>
<feature type="chain" id="PRO_5047424421" description="Lipoprotein" evidence="1">
    <location>
        <begin position="24"/>
        <end position="298"/>
    </location>
</feature>